<keyword evidence="1" id="KW-0472">Membrane</keyword>
<feature type="domain" description="EAL" evidence="2">
    <location>
        <begin position="402"/>
        <end position="654"/>
    </location>
</feature>
<dbReference type="InterPro" id="IPR050706">
    <property type="entry name" value="Cyclic-di-GMP_PDE-like"/>
</dbReference>
<evidence type="ECO:0000313" key="6">
    <source>
        <dbReference type="Proteomes" id="UP000825679"/>
    </source>
</evidence>
<dbReference type="InterPro" id="IPR001633">
    <property type="entry name" value="EAL_dom"/>
</dbReference>
<dbReference type="PROSITE" id="PS50887">
    <property type="entry name" value="GGDEF"/>
    <property type="match status" value="1"/>
</dbReference>
<feature type="domain" description="GGDEF" evidence="4">
    <location>
        <begin position="261"/>
        <end position="393"/>
    </location>
</feature>
<evidence type="ECO:0000313" key="5">
    <source>
        <dbReference type="EMBL" id="QZA78988.1"/>
    </source>
</evidence>
<name>A0ABX8Z8T5_9NEIS</name>
<organism evidence="5 6">
    <name type="scientific">Deefgea tanakiae</name>
    <dbReference type="NCBI Taxonomy" id="2865840"/>
    <lineage>
        <taxon>Bacteria</taxon>
        <taxon>Pseudomonadati</taxon>
        <taxon>Pseudomonadota</taxon>
        <taxon>Betaproteobacteria</taxon>
        <taxon>Neisseriales</taxon>
        <taxon>Chitinibacteraceae</taxon>
        <taxon>Deefgea</taxon>
    </lineage>
</organism>
<protein>
    <submittedName>
        <fullName evidence="5">EAL domain-containing protein</fullName>
    </submittedName>
</protein>
<keyword evidence="1" id="KW-0812">Transmembrane</keyword>
<dbReference type="Pfam" id="PF00672">
    <property type="entry name" value="HAMP"/>
    <property type="match status" value="1"/>
</dbReference>
<dbReference type="PROSITE" id="PS50883">
    <property type="entry name" value="EAL"/>
    <property type="match status" value="1"/>
</dbReference>
<gene>
    <name evidence="5" type="ORF">K4H28_06215</name>
</gene>
<feature type="domain" description="HAMP" evidence="3">
    <location>
        <begin position="176"/>
        <end position="228"/>
    </location>
</feature>
<dbReference type="Gene3D" id="3.30.70.270">
    <property type="match status" value="1"/>
</dbReference>
<dbReference type="PANTHER" id="PTHR33121">
    <property type="entry name" value="CYCLIC DI-GMP PHOSPHODIESTERASE PDEF"/>
    <property type="match status" value="1"/>
</dbReference>
<dbReference type="CDD" id="cd01949">
    <property type="entry name" value="GGDEF"/>
    <property type="match status" value="1"/>
</dbReference>
<dbReference type="SMART" id="SM00304">
    <property type="entry name" value="HAMP"/>
    <property type="match status" value="1"/>
</dbReference>
<dbReference type="InterPro" id="IPR029787">
    <property type="entry name" value="Nucleotide_cyclase"/>
</dbReference>
<dbReference type="RefSeq" id="WP_221007507.1">
    <property type="nucleotide sequence ID" value="NZ_CP081150.1"/>
</dbReference>
<feature type="transmembrane region" description="Helical" evidence="1">
    <location>
        <begin position="156"/>
        <end position="175"/>
    </location>
</feature>
<evidence type="ECO:0000259" key="4">
    <source>
        <dbReference type="PROSITE" id="PS50887"/>
    </source>
</evidence>
<evidence type="ECO:0000259" key="2">
    <source>
        <dbReference type="PROSITE" id="PS50883"/>
    </source>
</evidence>
<proteinExistence type="predicted"/>
<dbReference type="Gene3D" id="3.20.20.450">
    <property type="entry name" value="EAL domain"/>
    <property type="match status" value="1"/>
</dbReference>
<dbReference type="InterPro" id="IPR035919">
    <property type="entry name" value="EAL_sf"/>
</dbReference>
<dbReference type="InterPro" id="IPR000160">
    <property type="entry name" value="GGDEF_dom"/>
</dbReference>
<dbReference type="SUPFAM" id="SSF158472">
    <property type="entry name" value="HAMP domain-like"/>
    <property type="match status" value="1"/>
</dbReference>
<dbReference type="NCBIfam" id="TIGR00254">
    <property type="entry name" value="GGDEF"/>
    <property type="match status" value="1"/>
</dbReference>
<dbReference type="InterPro" id="IPR003660">
    <property type="entry name" value="HAMP_dom"/>
</dbReference>
<dbReference type="Pfam" id="PF00563">
    <property type="entry name" value="EAL"/>
    <property type="match status" value="1"/>
</dbReference>
<dbReference type="Pfam" id="PF00990">
    <property type="entry name" value="GGDEF"/>
    <property type="match status" value="1"/>
</dbReference>
<dbReference type="SUPFAM" id="SSF55073">
    <property type="entry name" value="Nucleotide cyclase"/>
    <property type="match status" value="1"/>
</dbReference>
<reference evidence="5 6" key="1">
    <citation type="submission" date="2021-08" db="EMBL/GenBank/DDBJ databases">
        <title>complete genome sequencing of Deefgea sp. D25.</title>
        <authorList>
            <person name="Bae J.-W."/>
            <person name="Gim D.-H."/>
        </authorList>
    </citation>
    <scope>NUCLEOTIDE SEQUENCE [LARGE SCALE GENOMIC DNA]</scope>
    <source>
        <strain evidence="5 6">D25</strain>
    </source>
</reference>
<evidence type="ECO:0000259" key="3">
    <source>
        <dbReference type="PROSITE" id="PS50885"/>
    </source>
</evidence>
<dbReference type="EMBL" id="CP081150">
    <property type="protein sequence ID" value="QZA78988.1"/>
    <property type="molecule type" value="Genomic_DNA"/>
</dbReference>
<keyword evidence="6" id="KW-1185">Reference proteome</keyword>
<dbReference type="CDD" id="cd06225">
    <property type="entry name" value="HAMP"/>
    <property type="match status" value="1"/>
</dbReference>
<dbReference type="SMART" id="SM00052">
    <property type="entry name" value="EAL"/>
    <property type="match status" value="1"/>
</dbReference>
<dbReference type="Proteomes" id="UP000825679">
    <property type="component" value="Chromosome"/>
</dbReference>
<keyword evidence="1" id="KW-1133">Transmembrane helix</keyword>
<dbReference type="SMART" id="SM00267">
    <property type="entry name" value="GGDEF"/>
    <property type="match status" value="1"/>
</dbReference>
<accession>A0ABX8Z8T5</accession>
<dbReference type="Gene3D" id="6.10.340.10">
    <property type="match status" value="1"/>
</dbReference>
<evidence type="ECO:0000256" key="1">
    <source>
        <dbReference type="SAM" id="Phobius"/>
    </source>
</evidence>
<dbReference type="SUPFAM" id="SSF141868">
    <property type="entry name" value="EAL domain-like"/>
    <property type="match status" value="1"/>
</dbReference>
<dbReference type="InterPro" id="IPR043128">
    <property type="entry name" value="Rev_trsase/Diguanyl_cyclase"/>
</dbReference>
<sequence length="668" mass="74421">MSELDGRLHTAARAIPFVLPEKYIANALQGKGVEPSEYLKNLNLLNQYAKKIGVEHLYVLNKRGKDVVYLAGSEAPSEVRAEQYGHYLQTYSDRFQLVRLAIESGQSYFGDVQDQYGDFRSIAMPVAYGAGRYYILGADIAKTDVLARQSEIRFRVFCFGLFIFAFGVVVSWLLASQMTAPLRRFSSAVHRFAAGEFDVRMPMHRHDELGNLASAFNAMGDAISAREHLMRQLAFSDRLTGLPNRVKFAELLSVCLSKGPPWLAVVMIDLADFRYINDAFGFDAGDRVLCTMSDRLSQMQPEQLKIVSRISGNSFVLLLSACDEQQTYAQIESIEATLSESLLLGEQKVNVAIRSGIAIYPLHADDAEGLLRHAEVAMFFAKRDRESSVLYDPSREENRLSQFTLLGDLREALSENHLVVYYQPKINVSTGLVGAAEALVRWQHPSRGWISPGLFIPFAEKTGKLRGITEWVLCEVLRQQVEWQKINVNLRISVNVGVSDVEDAQFVDFVEEQLSKAGSAANLCLEITETGVMHKPDAMLQNLARLRRLGVKLSIDDFGTGYSSFAYLAKMPVNELKIDQVFVMSMNSTFESVSIVRSMIEIGHILGLKVVAEGVETIGIWQALAVMGCDEVQGYLIAKPMASQVLLDWLAEGPHQPAELTPPSMSNF</sequence>
<dbReference type="CDD" id="cd01948">
    <property type="entry name" value="EAL"/>
    <property type="match status" value="1"/>
</dbReference>
<dbReference type="PROSITE" id="PS50885">
    <property type="entry name" value="HAMP"/>
    <property type="match status" value="1"/>
</dbReference>
<dbReference type="PANTHER" id="PTHR33121:SF79">
    <property type="entry name" value="CYCLIC DI-GMP PHOSPHODIESTERASE PDED-RELATED"/>
    <property type="match status" value="1"/>
</dbReference>